<gene>
    <name evidence="5" type="ORF">BDY21DRAFT_358213</name>
</gene>
<dbReference type="InterPro" id="IPR011057">
    <property type="entry name" value="Mss4-like_sf"/>
</dbReference>
<name>A0A6A6NLZ3_9PEZI</name>
<dbReference type="EMBL" id="MU001704">
    <property type="protein sequence ID" value="KAF2452745.1"/>
    <property type="molecule type" value="Genomic_DNA"/>
</dbReference>
<dbReference type="PANTHER" id="PTHR28620">
    <property type="entry name" value="CENTROMERE PROTEIN V"/>
    <property type="match status" value="1"/>
</dbReference>
<dbReference type="Gene3D" id="2.170.150.70">
    <property type="match status" value="1"/>
</dbReference>
<keyword evidence="3" id="KW-0862">Zinc</keyword>
<dbReference type="InterPro" id="IPR006913">
    <property type="entry name" value="CENP-V/GFA"/>
</dbReference>
<evidence type="ECO:0000259" key="4">
    <source>
        <dbReference type="PROSITE" id="PS51891"/>
    </source>
</evidence>
<dbReference type="PANTHER" id="PTHR28620:SF1">
    <property type="entry name" value="CENP-V_GFA DOMAIN-CONTAINING PROTEIN"/>
    <property type="match status" value="1"/>
</dbReference>
<dbReference type="AlphaFoldDB" id="A0A6A6NLZ3"/>
<comment type="similarity">
    <text evidence="1">Belongs to the Gfa family.</text>
</comment>
<evidence type="ECO:0000256" key="2">
    <source>
        <dbReference type="ARBA" id="ARBA00022723"/>
    </source>
</evidence>
<evidence type="ECO:0000313" key="6">
    <source>
        <dbReference type="Proteomes" id="UP000799766"/>
    </source>
</evidence>
<accession>A0A6A6NLZ3</accession>
<evidence type="ECO:0000256" key="3">
    <source>
        <dbReference type="ARBA" id="ARBA00022833"/>
    </source>
</evidence>
<keyword evidence="2" id="KW-0479">Metal-binding</keyword>
<organism evidence="5 6">
    <name type="scientific">Lineolata rhizophorae</name>
    <dbReference type="NCBI Taxonomy" id="578093"/>
    <lineage>
        <taxon>Eukaryota</taxon>
        <taxon>Fungi</taxon>
        <taxon>Dikarya</taxon>
        <taxon>Ascomycota</taxon>
        <taxon>Pezizomycotina</taxon>
        <taxon>Dothideomycetes</taxon>
        <taxon>Dothideomycetes incertae sedis</taxon>
        <taxon>Lineolatales</taxon>
        <taxon>Lineolataceae</taxon>
        <taxon>Lineolata</taxon>
    </lineage>
</organism>
<sequence>MTTEEKPSKVYDGSCQCETVKYTVKISPPIPDWEVVSCNCTICSRNGYLFVYPYFENLHFVSGQDNLRMYTYHRKWIGHYFCTTCGSSIYAKSHSEKFHPEVAAVNVRMLDGVDLKSLKIQEVDKRDEW</sequence>
<proteinExistence type="inferred from homology"/>
<evidence type="ECO:0000256" key="1">
    <source>
        <dbReference type="ARBA" id="ARBA00005495"/>
    </source>
</evidence>
<dbReference type="Proteomes" id="UP000799766">
    <property type="component" value="Unassembled WGS sequence"/>
</dbReference>
<dbReference type="InterPro" id="IPR052355">
    <property type="entry name" value="CENP-V-like"/>
</dbReference>
<dbReference type="PROSITE" id="PS51891">
    <property type="entry name" value="CENP_V_GFA"/>
    <property type="match status" value="1"/>
</dbReference>
<dbReference type="OrthoDB" id="2993351at2759"/>
<dbReference type="GO" id="GO:0046872">
    <property type="term" value="F:metal ion binding"/>
    <property type="evidence" value="ECO:0007669"/>
    <property type="project" value="UniProtKB-KW"/>
</dbReference>
<evidence type="ECO:0000313" key="5">
    <source>
        <dbReference type="EMBL" id="KAF2452745.1"/>
    </source>
</evidence>
<keyword evidence="6" id="KW-1185">Reference proteome</keyword>
<feature type="domain" description="CENP-V/GFA" evidence="4">
    <location>
        <begin position="11"/>
        <end position="124"/>
    </location>
</feature>
<protein>
    <submittedName>
        <fullName evidence="5">Mss4-like protein</fullName>
    </submittedName>
</protein>
<dbReference type="Pfam" id="PF04828">
    <property type="entry name" value="GFA"/>
    <property type="match status" value="1"/>
</dbReference>
<dbReference type="GO" id="GO:0016846">
    <property type="term" value="F:carbon-sulfur lyase activity"/>
    <property type="evidence" value="ECO:0007669"/>
    <property type="project" value="InterPro"/>
</dbReference>
<reference evidence="5" key="1">
    <citation type="journal article" date="2020" name="Stud. Mycol.">
        <title>101 Dothideomycetes genomes: a test case for predicting lifestyles and emergence of pathogens.</title>
        <authorList>
            <person name="Haridas S."/>
            <person name="Albert R."/>
            <person name="Binder M."/>
            <person name="Bloem J."/>
            <person name="Labutti K."/>
            <person name="Salamov A."/>
            <person name="Andreopoulos B."/>
            <person name="Baker S."/>
            <person name="Barry K."/>
            <person name="Bills G."/>
            <person name="Bluhm B."/>
            <person name="Cannon C."/>
            <person name="Castanera R."/>
            <person name="Culley D."/>
            <person name="Daum C."/>
            <person name="Ezra D."/>
            <person name="Gonzalez J."/>
            <person name="Henrissat B."/>
            <person name="Kuo A."/>
            <person name="Liang C."/>
            <person name="Lipzen A."/>
            <person name="Lutzoni F."/>
            <person name="Magnuson J."/>
            <person name="Mondo S."/>
            <person name="Nolan M."/>
            <person name="Ohm R."/>
            <person name="Pangilinan J."/>
            <person name="Park H.-J."/>
            <person name="Ramirez L."/>
            <person name="Alfaro M."/>
            <person name="Sun H."/>
            <person name="Tritt A."/>
            <person name="Yoshinaga Y."/>
            <person name="Zwiers L.-H."/>
            <person name="Turgeon B."/>
            <person name="Goodwin S."/>
            <person name="Spatafora J."/>
            <person name="Crous P."/>
            <person name="Grigoriev I."/>
        </authorList>
    </citation>
    <scope>NUCLEOTIDE SEQUENCE</scope>
    <source>
        <strain evidence="5">ATCC 16933</strain>
    </source>
</reference>
<dbReference type="SUPFAM" id="SSF51316">
    <property type="entry name" value="Mss4-like"/>
    <property type="match status" value="1"/>
</dbReference>